<dbReference type="RefSeq" id="WP_348265297.1">
    <property type="nucleotide sequence ID" value="NZ_CP121196.1"/>
</dbReference>
<evidence type="ECO:0000256" key="1">
    <source>
        <dbReference type="SAM" id="SignalP"/>
    </source>
</evidence>
<keyword evidence="1" id="KW-0732">Signal</keyword>
<reference evidence="2" key="1">
    <citation type="submission" date="2023-03" db="EMBL/GenBank/DDBJ databases">
        <title>Edaphobacter sp.</title>
        <authorList>
            <person name="Huber K.J."/>
            <person name="Papendorf J."/>
            <person name="Pilke C."/>
            <person name="Bunk B."/>
            <person name="Sproeer C."/>
            <person name="Pester M."/>
        </authorList>
    </citation>
    <scope>NUCLEOTIDE SEQUENCE</scope>
    <source>
        <strain evidence="2">DSM 110680</strain>
    </source>
</reference>
<organism evidence="2">
    <name type="scientific">Telmatobacter sp. DSM 110680</name>
    <dbReference type="NCBI Taxonomy" id="3036704"/>
    <lineage>
        <taxon>Bacteria</taxon>
        <taxon>Pseudomonadati</taxon>
        <taxon>Acidobacteriota</taxon>
        <taxon>Terriglobia</taxon>
        <taxon>Terriglobales</taxon>
        <taxon>Acidobacteriaceae</taxon>
        <taxon>Telmatobacter</taxon>
    </lineage>
</organism>
<sequence length="121" mass="13417">MFRFFVTPFLMLIVTVPALAKSIDVYQAPCNDLWRAVKDTLGKPDRYGIISIDDAAQRASFVVVGRFTPYTQKVELTAKNGSCTAKATIDQVGPENSDWRQFQHRVAKALATLQAAKPKPS</sequence>
<feature type="chain" id="PRO_5043526251" evidence="1">
    <location>
        <begin position="21"/>
        <end position="121"/>
    </location>
</feature>
<proteinExistence type="predicted"/>
<protein>
    <submittedName>
        <fullName evidence="2">Uncharacterized protein</fullName>
    </submittedName>
</protein>
<accession>A0AAU7DSR4</accession>
<gene>
    <name evidence="2" type="ORF">P8935_12290</name>
</gene>
<name>A0AAU7DSR4_9BACT</name>
<dbReference type="EMBL" id="CP121196">
    <property type="protein sequence ID" value="XBH20072.1"/>
    <property type="molecule type" value="Genomic_DNA"/>
</dbReference>
<evidence type="ECO:0000313" key="2">
    <source>
        <dbReference type="EMBL" id="XBH20072.1"/>
    </source>
</evidence>
<dbReference type="AlphaFoldDB" id="A0AAU7DSR4"/>
<feature type="signal peptide" evidence="1">
    <location>
        <begin position="1"/>
        <end position="20"/>
    </location>
</feature>